<dbReference type="InterPro" id="IPR041681">
    <property type="entry name" value="PH_9"/>
</dbReference>
<dbReference type="InterPro" id="IPR000904">
    <property type="entry name" value="Sec7_dom"/>
</dbReference>
<accession>A0AA97JLP3</accession>
<keyword evidence="2" id="KW-1003">Cell membrane</keyword>
<evidence type="ECO:0000256" key="2">
    <source>
        <dbReference type="ARBA" id="ARBA00022475"/>
    </source>
</evidence>
<dbReference type="KEGG" id="emc:129333520"/>
<evidence type="ECO:0000256" key="7">
    <source>
        <dbReference type="SAM" id="Coils"/>
    </source>
</evidence>
<keyword evidence="5" id="KW-0472">Membrane</keyword>
<evidence type="ECO:0000259" key="9">
    <source>
        <dbReference type="PROSITE" id="PS50003"/>
    </source>
</evidence>
<evidence type="ECO:0000256" key="5">
    <source>
        <dbReference type="ARBA" id="ARBA00023136"/>
    </source>
</evidence>
<dbReference type="InterPro" id="IPR001605">
    <property type="entry name" value="PH_dom-spectrin-type"/>
</dbReference>
<dbReference type="RefSeq" id="XP_054841213.1">
    <property type="nucleotide sequence ID" value="XM_054985238.1"/>
</dbReference>
<keyword evidence="3" id="KW-0597">Phosphoprotein</keyword>
<evidence type="ECO:0000313" key="12">
    <source>
        <dbReference type="RefSeq" id="XP_054841213.1"/>
    </source>
</evidence>
<dbReference type="CDD" id="cd13295">
    <property type="entry name" value="PH_EFA6"/>
    <property type="match status" value="1"/>
</dbReference>
<dbReference type="Gene3D" id="2.30.29.30">
    <property type="entry name" value="Pleckstrin-homology domain (PH domain)/Phosphotyrosine-binding domain (PTB)"/>
    <property type="match status" value="1"/>
</dbReference>
<dbReference type="SUPFAM" id="SSF50729">
    <property type="entry name" value="PH domain-like"/>
    <property type="match status" value="1"/>
</dbReference>
<dbReference type="PANTHER" id="PTHR10663">
    <property type="entry name" value="GUANYL-NUCLEOTIDE EXCHANGE FACTOR"/>
    <property type="match status" value="1"/>
</dbReference>
<feature type="domain" description="PH" evidence="9">
    <location>
        <begin position="573"/>
        <end position="686"/>
    </location>
</feature>
<evidence type="ECO:0000256" key="8">
    <source>
        <dbReference type="SAM" id="MobiDB-lite"/>
    </source>
</evidence>
<dbReference type="PANTHER" id="PTHR10663:SF329">
    <property type="entry name" value="PH AND SEC7 DOMAIN-CONTAINING PROTEIN 2"/>
    <property type="match status" value="1"/>
</dbReference>
<dbReference type="GO" id="GO:0032012">
    <property type="term" value="P:regulation of ARF protein signal transduction"/>
    <property type="evidence" value="ECO:0007669"/>
    <property type="project" value="InterPro"/>
</dbReference>
<evidence type="ECO:0000259" key="10">
    <source>
        <dbReference type="PROSITE" id="PS50190"/>
    </source>
</evidence>
<evidence type="ECO:0000256" key="4">
    <source>
        <dbReference type="ARBA" id="ARBA00023054"/>
    </source>
</evidence>
<keyword evidence="6" id="KW-0966">Cell projection</keyword>
<dbReference type="Proteomes" id="UP001190640">
    <property type="component" value="Chromosome 7"/>
</dbReference>
<protein>
    <submittedName>
        <fullName evidence="12">PH and SEC7 domain-containing protein 2</fullName>
    </submittedName>
</protein>
<evidence type="ECO:0000313" key="11">
    <source>
        <dbReference type="Proteomes" id="UP001190640"/>
    </source>
</evidence>
<gene>
    <name evidence="12" type="primary">PSD2</name>
</gene>
<dbReference type="GeneID" id="129333520"/>
<feature type="domain" description="SEC7" evidence="10">
    <location>
        <begin position="353"/>
        <end position="523"/>
    </location>
</feature>
<reference evidence="12" key="1">
    <citation type="submission" date="2025-08" db="UniProtKB">
        <authorList>
            <consortium name="RefSeq"/>
        </authorList>
    </citation>
    <scope>IDENTIFICATION</scope>
    <source>
        <tissue evidence="12">Blood</tissue>
    </source>
</reference>
<dbReference type="FunFam" id="2.30.29.30:FF:000054">
    <property type="entry name" value="PH and SEC7 domain-containing protein 3"/>
    <property type="match status" value="1"/>
</dbReference>
<feature type="coiled-coil region" evidence="7">
    <location>
        <begin position="714"/>
        <end position="741"/>
    </location>
</feature>
<dbReference type="Pfam" id="PF01369">
    <property type="entry name" value="Sec7"/>
    <property type="match status" value="1"/>
</dbReference>
<organism evidence="11 12">
    <name type="scientific">Eublepharis macularius</name>
    <name type="common">Leopard gecko</name>
    <name type="synonym">Cyrtodactylus macularius</name>
    <dbReference type="NCBI Taxonomy" id="481883"/>
    <lineage>
        <taxon>Eukaryota</taxon>
        <taxon>Metazoa</taxon>
        <taxon>Chordata</taxon>
        <taxon>Craniata</taxon>
        <taxon>Vertebrata</taxon>
        <taxon>Euteleostomi</taxon>
        <taxon>Lepidosauria</taxon>
        <taxon>Squamata</taxon>
        <taxon>Bifurcata</taxon>
        <taxon>Gekkota</taxon>
        <taxon>Eublepharidae</taxon>
        <taxon>Eublepharinae</taxon>
        <taxon>Eublepharis</taxon>
    </lineage>
</organism>
<feature type="region of interest" description="Disordered" evidence="8">
    <location>
        <begin position="807"/>
        <end position="837"/>
    </location>
</feature>
<dbReference type="FunFam" id="1.10.1000.11:FF:000004">
    <property type="entry name" value="PH and SEC7 domain-containing protein 2"/>
    <property type="match status" value="1"/>
</dbReference>
<dbReference type="PRINTS" id="PR00683">
    <property type="entry name" value="SPECTRINPH"/>
</dbReference>
<evidence type="ECO:0000256" key="6">
    <source>
        <dbReference type="ARBA" id="ARBA00023273"/>
    </source>
</evidence>
<keyword evidence="4 7" id="KW-0175">Coiled coil</keyword>
<feature type="compositionally biased region" description="Basic and acidic residues" evidence="8">
    <location>
        <begin position="110"/>
        <end position="128"/>
    </location>
</feature>
<name>A0AA97JLP3_EUBMA</name>
<dbReference type="AlphaFoldDB" id="A0AA97JLP3"/>
<dbReference type="InterPro" id="IPR023394">
    <property type="entry name" value="Sec7_C_sf"/>
</dbReference>
<feature type="region of interest" description="Disordered" evidence="8">
    <location>
        <begin position="341"/>
        <end position="360"/>
    </location>
</feature>
<dbReference type="GO" id="GO:0005543">
    <property type="term" value="F:phospholipid binding"/>
    <property type="evidence" value="ECO:0007669"/>
    <property type="project" value="InterPro"/>
</dbReference>
<dbReference type="PROSITE" id="PS50003">
    <property type="entry name" value="PH_DOMAIN"/>
    <property type="match status" value="1"/>
</dbReference>
<dbReference type="PROSITE" id="PS50190">
    <property type="entry name" value="SEC7"/>
    <property type="match status" value="1"/>
</dbReference>
<feature type="region of interest" description="Disordered" evidence="8">
    <location>
        <begin position="1"/>
        <end position="140"/>
    </location>
</feature>
<dbReference type="SUPFAM" id="SSF48425">
    <property type="entry name" value="Sec7 domain"/>
    <property type="match status" value="1"/>
</dbReference>
<sequence>MNGNIPLPRSPAKHNESHTSSMQLSTTSTNENDVQQTESPDITSSIQRDSEPAVGTASVSLAEDTVDRCRGAAADPQRETEKQRRVGQPERSGGPLGKSSSLVLINGLHSESEPGKEKDFDGKERAEAKNQSSPSVGSPILEERDLAKKLLFCKMHSNAELLDPEDGEDQLSFAVSEAQQSGLEDDKEDFAFKDIRDGFSSTFEKIVESDLMKGTYYSSLDSLDVLSLTDETDSCVSFEAPLTPLIQQRTKESSKLLEQKLVNHQKEALEPVVVDRQEETMAKAVEGECGSPLKHSITSSRSENVLSRAFLKNIPNGYHIERPEDEASKLINSVSDASIKDTLSDSDSDMGSMEQLDQGSTDTLANGCKADNEAAKRLAKRLFHLEGFKHCDVARQLGKNNEFSKLVAEEYLRFFDFTGLTLDKALRTFLKAFPLMGETQERERVLIHFSHRYCHCNPEESTSEDGIHTLTCALMLLNTDLHGHNIGKKMSCQQFTANLDGLNDGKDFAKELLKSLYNSIKNEKLEWAMDEDELRKSLSELVDDKFGAGAKKGPRIVDGSNPFLDVPQSQNAVTYKHGILTRKTHADMDGKRTPRGRRGWKKFYAVLKGTILYLQKDEYKPDKDLSEVDLKNAIRIHHALATKASDYSKKSNVLKLKTADWRVFLFQAPSKAEMLSWILRINLVAAIFSAPAFPAAICSMKKFCRPLLPSSTTKLCQEEQLQSHENKMRQIADELTEHKLHPVVKGLKSKEAEEYRLKEHYLIFEKSRYETYINLLCMKIKAGTDDLEKIEANLFTMETEDISLRKTYSSPSISQGQLPAMSKAEKDVTEQSTSGHQ</sequence>
<evidence type="ECO:0000256" key="3">
    <source>
        <dbReference type="ARBA" id="ARBA00022553"/>
    </source>
</evidence>
<dbReference type="SMART" id="SM00233">
    <property type="entry name" value="PH"/>
    <property type="match status" value="1"/>
</dbReference>
<dbReference type="InterPro" id="IPR035999">
    <property type="entry name" value="Sec7_dom_sf"/>
</dbReference>
<dbReference type="SMART" id="SM00222">
    <property type="entry name" value="Sec7"/>
    <property type="match status" value="1"/>
</dbReference>
<dbReference type="GO" id="GO:0005085">
    <property type="term" value="F:guanyl-nucleotide exchange factor activity"/>
    <property type="evidence" value="ECO:0007669"/>
    <property type="project" value="InterPro"/>
</dbReference>
<comment type="subcellular location">
    <subcellularLocation>
        <location evidence="1">Cell projection</location>
        <location evidence="1">Ruffle membrane</location>
    </subcellularLocation>
</comment>
<evidence type="ECO:0000256" key="1">
    <source>
        <dbReference type="ARBA" id="ARBA00004632"/>
    </source>
</evidence>
<dbReference type="CTD" id="84249"/>
<feature type="compositionally biased region" description="Basic and acidic residues" evidence="8">
    <location>
        <begin position="65"/>
        <end position="88"/>
    </location>
</feature>
<dbReference type="Gene3D" id="1.10.1000.11">
    <property type="entry name" value="Arf Nucleotide-binding Site Opener,domain 2"/>
    <property type="match status" value="1"/>
</dbReference>
<dbReference type="GO" id="GO:0032587">
    <property type="term" value="C:ruffle membrane"/>
    <property type="evidence" value="ECO:0007669"/>
    <property type="project" value="UniProtKB-SubCell"/>
</dbReference>
<feature type="compositionally biased region" description="Polar residues" evidence="8">
    <location>
        <begin position="18"/>
        <end position="47"/>
    </location>
</feature>
<feature type="compositionally biased region" description="Polar residues" evidence="8">
    <location>
        <begin position="807"/>
        <end position="817"/>
    </location>
</feature>
<keyword evidence="11" id="KW-1185">Reference proteome</keyword>
<dbReference type="InterPro" id="IPR011993">
    <property type="entry name" value="PH-like_dom_sf"/>
</dbReference>
<dbReference type="Pfam" id="PF15410">
    <property type="entry name" value="PH_9"/>
    <property type="match status" value="1"/>
</dbReference>
<proteinExistence type="predicted"/>
<dbReference type="CDD" id="cd00171">
    <property type="entry name" value="Sec7"/>
    <property type="match status" value="1"/>
</dbReference>
<dbReference type="InterPro" id="IPR001849">
    <property type="entry name" value="PH_domain"/>
</dbReference>